<dbReference type="AlphaFoldDB" id="A0AAE8KZC6"/>
<organism evidence="1 2">
    <name type="scientific">Pseudomonas rhodesiae</name>
    <dbReference type="NCBI Taxonomy" id="76760"/>
    <lineage>
        <taxon>Bacteria</taxon>
        <taxon>Pseudomonadati</taxon>
        <taxon>Pseudomonadota</taxon>
        <taxon>Gammaproteobacteria</taxon>
        <taxon>Pseudomonadales</taxon>
        <taxon>Pseudomonadaceae</taxon>
        <taxon>Pseudomonas</taxon>
    </lineage>
</organism>
<dbReference type="InterPro" id="IPR021333">
    <property type="entry name" value="DUF2946"/>
</dbReference>
<evidence type="ECO:0000313" key="1">
    <source>
        <dbReference type="EMBL" id="SDV05489.1"/>
    </source>
</evidence>
<dbReference type="Pfam" id="PF11162">
    <property type="entry name" value="DUF2946"/>
    <property type="match status" value="1"/>
</dbReference>
<dbReference type="Proteomes" id="UP000182085">
    <property type="component" value="Chromosome I"/>
</dbReference>
<protein>
    <recommendedName>
        <fullName evidence="3">DUF2946 domain-containing protein</fullName>
    </recommendedName>
</protein>
<proteinExistence type="predicted"/>
<keyword evidence="2" id="KW-1185">Reference proteome</keyword>
<evidence type="ECO:0000313" key="2">
    <source>
        <dbReference type="Proteomes" id="UP000182085"/>
    </source>
</evidence>
<gene>
    <name evidence="1" type="ORF">SAMN04490209_2402</name>
</gene>
<sequence length="157" mass="17171">MRQNGTAKRFYFVARLRLNSRPLCATAVMATFRRLSPWIACLALLLNLLAMPLSRAMQPPDMRLMLWGGFCSGGTANTLPSGIDKLLAPLKSGPATSPMHHADCCCGHAGLAALPSDYYRHYLPRFAPDIAFDAPLLTSLHPRVRWPSLSPRASPVA</sequence>
<evidence type="ECO:0008006" key="3">
    <source>
        <dbReference type="Google" id="ProtNLM"/>
    </source>
</evidence>
<reference evidence="1 2" key="1">
    <citation type="submission" date="2016-10" db="EMBL/GenBank/DDBJ databases">
        <authorList>
            <person name="Varghese N."/>
            <person name="Submissions S."/>
        </authorList>
    </citation>
    <scope>NUCLEOTIDE SEQUENCE [LARGE SCALE GENOMIC DNA]</scope>
    <source>
        <strain evidence="1 2">BS2777</strain>
    </source>
</reference>
<dbReference type="EMBL" id="LT629801">
    <property type="protein sequence ID" value="SDV05489.1"/>
    <property type="molecule type" value="Genomic_DNA"/>
</dbReference>
<name>A0AAE8KZC6_9PSED</name>
<accession>A0AAE8KZC6</accession>